<accession>A0A0A9H3R1</accession>
<protein>
    <submittedName>
        <fullName evidence="1">Uncharacterized protein</fullName>
    </submittedName>
</protein>
<proteinExistence type="predicted"/>
<organism evidence="1">
    <name type="scientific">Arundo donax</name>
    <name type="common">Giant reed</name>
    <name type="synonym">Donax arundinaceus</name>
    <dbReference type="NCBI Taxonomy" id="35708"/>
    <lineage>
        <taxon>Eukaryota</taxon>
        <taxon>Viridiplantae</taxon>
        <taxon>Streptophyta</taxon>
        <taxon>Embryophyta</taxon>
        <taxon>Tracheophyta</taxon>
        <taxon>Spermatophyta</taxon>
        <taxon>Magnoliopsida</taxon>
        <taxon>Liliopsida</taxon>
        <taxon>Poales</taxon>
        <taxon>Poaceae</taxon>
        <taxon>PACMAD clade</taxon>
        <taxon>Arundinoideae</taxon>
        <taxon>Arundineae</taxon>
        <taxon>Arundo</taxon>
    </lineage>
</organism>
<dbReference type="AlphaFoldDB" id="A0A0A9H3R1"/>
<reference evidence="1" key="2">
    <citation type="journal article" date="2015" name="Data Brief">
        <title>Shoot transcriptome of the giant reed, Arundo donax.</title>
        <authorList>
            <person name="Barrero R.A."/>
            <person name="Guerrero F.D."/>
            <person name="Moolhuijzen P."/>
            <person name="Goolsby J.A."/>
            <person name="Tidwell J."/>
            <person name="Bellgard S.E."/>
            <person name="Bellgard M.I."/>
        </authorList>
    </citation>
    <scope>NUCLEOTIDE SEQUENCE</scope>
    <source>
        <tissue evidence="1">Shoot tissue taken approximately 20 cm above the soil surface</tissue>
    </source>
</reference>
<sequence>MGFIEFAIAYLVKKYMIYMDQSHG</sequence>
<reference evidence="1" key="1">
    <citation type="submission" date="2014-09" db="EMBL/GenBank/DDBJ databases">
        <authorList>
            <person name="Magalhaes I.L.F."/>
            <person name="Oliveira U."/>
            <person name="Santos F.R."/>
            <person name="Vidigal T.H.D.A."/>
            <person name="Brescovit A.D."/>
            <person name="Santos A.J."/>
        </authorList>
    </citation>
    <scope>NUCLEOTIDE SEQUENCE</scope>
    <source>
        <tissue evidence="1">Shoot tissue taken approximately 20 cm above the soil surface</tissue>
    </source>
</reference>
<dbReference type="EMBL" id="GBRH01167467">
    <property type="protein sequence ID" value="JAE30429.1"/>
    <property type="molecule type" value="Transcribed_RNA"/>
</dbReference>
<name>A0A0A9H3R1_ARUDO</name>
<evidence type="ECO:0000313" key="1">
    <source>
        <dbReference type="EMBL" id="JAE30429.1"/>
    </source>
</evidence>